<gene>
    <name evidence="1" type="ORF">JNB85_25375</name>
</gene>
<accession>A0ABS7H0I2</accession>
<name>A0ABS7H0I2_9HYPH</name>
<evidence type="ECO:0000313" key="2">
    <source>
        <dbReference type="Proteomes" id="UP000717752"/>
    </source>
</evidence>
<dbReference type="EMBL" id="JAEUAK010000012">
    <property type="protein sequence ID" value="MBW9055745.1"/>
    <property type="molecule type" value="Genomic_DNA"/>
</dbReference>
<protein>
    <submittedName>
        <fullName evidence="1">Uncharacterized protein</fullName>
    </submittedName>
</protein>
<reference evidence="1 2" key="1">
    <citation type="journal article" date="2021" name="MBio">
        <title>Poor Competitiveness of Bradyrhizobium in Pigeon Pea Root Colonization in Indian Soils.</title>
        <authorList>
            <person name="Chalasani D."/>
            <person name="Basu A."/>
            <person name="Pullabhotla S.V.S.R.N."/>
            <person name="Jorrin B."/>
            <person name="Neal A.L."/>
            <person name="Poole P.S."/>
            <person name="Podile A.R."/>
            <person name="Tkacz A."/>
        </authorList>
    </citation>
    <scope>NUCLEOTIDE SEQUENCE [LARGE SCALE GENOMIC DNA]</scope>
    <source>
        <strain evidence="1 2">HU56</strain>
    </source>
</reference>
<comment type="caution">
    <text evidence="1">The sequence shown here is derived from an EMBL/GenBank/DDBJ whole genome shotgun (WGS) entry which is preliminary data.</text>
</comment>
<organism evidence="1 2">
    <name type="scientific">Rhizobium mesosinicum</name>
    <dbReference type="NCBI Taxonomy" id="335017"/>
    <lineage>
        <taxon>Bacteria</taxon>
        <taxon>Pseudomonadati</taxon>
        <taxon>Pseudomonadota</taxon>
        <taxon>Alphaproteobacteria</taxon>
        <taxon>Hyphomicrobiales</taxon>
        <taxon>Rhizobiaceae</taxon>
        <taxon>Rhizobium/Agrobacterium group</taxon>
        <taxon>Rhizobium</taxon>
    </lineage>
</organism>
<evidence type="ECO:0000313" key="1">
    <source>
        <dbReference type="EMBL" id="MBW9055745.1"/>
    </source>
</evidence>
<dbReference type="Proteomes" id="UP000717752">
    <property type="component" value="Unassembled WGS sequence"/>
</dbReference>
<keyword evidence="2" id="KW-1185">Reference proteome</keyword>
<sequence>MTGAKILDLSIDAKLLQLLEIGGGFASQGARAFLASADSAVFPLRNA</sequence>
<dbReference type="RefSeq" id="WP_220337298.1">
    <property type="nucleotide sequence ID" value="NZ_JAEUAK010000012.1"/>
</dbReference>
<proteinExistence type="predicted"/>